<dbReference type="GO" id="GO:0015293">
    <property type="term" value="F:symporter activity"/>
    <property type="evidence" value="ECO:0007669"/>
    <property type="project" value="UniProtKB-KW"/>
</dbReference>
<proteinExistence type="inferred from homology"/>
<feature type="transmembrane region" description="Helical" evidence="11">
    <location>
        <begin position="385"/>
        <end position="406"/>
    </location>
</feature>
<reference evidence="14" key="2">
    <citation type="journal article" date="2011" name="J. Bacteriol.">
        <title>Complete genome sequence of Cronobacter turicensis LMG 23827, a food-borne pathogen causing deaths in neonates.</title>
        <authorList>
            <person name="Stephan R."/>
            <person name="Lehner A."/>
            <person name="Tischler P."/>
            <person name="Rattei T."/>
        </authorList>
    </citation>
    <scope>NUCLEOTIDE SEQUENCE [LARGE SCALE GENOMIC DNA]</scope>
    <source>
        <strain evidence="14">DSM 18703 / CCUG 55852 / LMG 23827 / z3032</strain>
    </source>
</reference>
<evidence type="ECO:0000259" key="12">
    <source>
        <dbReference type="PROSITE" id="PS50850"/>
    </source>
</evidence>
<keyword evidence="8 11" id="KW-1133">Transmembrane helix</keyword>
<dbReference type="InterPro" id="IPR005828">
    <property type="entry name" value="MFS_sugar_transport-like"/>
</dbReference>
<dbReference type="PANTHER" id="PTHR48020:SF12">
    <property type="entry name" value="PROTON MYO-INOSITOL COTRANSPORTER"/>
    <property type="match status" value="1"/>
</dbReference>
<dbReference type="Gene3D" id="1.20.1250.20">
    <property type="entry name" value="MFS general substrate transporter like domains"/>
    <property type="match status" value="1"/>
</dbReference>
<evidence type="ECO:0000256" key="1">
    <source>
        <dbReference type="ARBA" id="ARBA00004651"/>
    </source>
</evidence>
<dbReference type="CDD" id="cd17315">
    <property type="entry name" value="MFS_GLUT_like"/>
    <property type="match status" value="1"/>
</dbReference>
<dbReference type="FunFam" id="1.20.1250.20:FF:000134">
    <property type="entry name" value="MFS sugar transporter protein"/>
    <property type="match status" value="1"/>
</dbReference>
<keyword evidence="14" id="KW-1185">Reference proteome</keyword>
<reference evidence="13 14" key="1">
    <citation type="journal article" date="2010" name="J. Bacteriol.">
        <title>Complete Genome Sequence of Cronobacter turicensis LMG 23827, a foodborne pathogen causing deaths in neonates.</title>
        <authorList>
            <person name="Stephan R."/>
            <person name="Lehner A."/>
            <person name="Tischler P."/>
            <person name="Rattei T."/>
        </authorList>
    </citation>
    <scope>NUCLEOTIDE SEQUENCE [LARGE SCALE GENOMIC DNA]</scope>
    <source>
        <strain evidence="14">DSM 18703 / CCUG 55852 / LMG 23827 / z3032</strain>
    </source>
</reference>
<dbReference type="InterPro" id="IPR005829">
    <property type="entry name" value="Sugar_transporter_CS"/>
</dbReference>
<dbReference type="PANTHER" id="PTHR48020">
    <property type="entry name" value="PROTON MYO-INOSITOL COTRANSPORTER"/>
    <property type="match status" value="1"/>
</dbReference>
<dbReference type="PATRIC" id="fig|693216.3.peg.626"/>
<feature type="transmembrane region" description="Helical" evidence="11">
    <location>
        <begin position="322"/>
        <end position="342"/>
    </location>
</feature>
<feature type="domain" description="Major facilitator superfamily (MFS) profile" evidence="12">
    <location>
        <begin position="18"/>
        <end position="440"/>
    </location>
</feature>
<dbReference type="HOGENOM" id="CLU_001265_30_5_6"/>
<feature type="transmembrane region" description="Helical" evidence="11">
    <location>
        <begin position="348"/>
        <end position="373"/>
    </location>
</feature>
<organism evidence="13 14">
    <name type="scientific">Cronobacter turicensis (strain DSM 18703 / CCUG 55852 / LMG 23827 / z3032)</name>
    <dbReference type="NCBI Taxonomy" id="693216"/>
    <lineage>
        <taxon>Bacteria</taxon>
        <taxon>Pseudomonadati</taxon>
        <taxon>Pseudomonadota</taxon>
        <taxon>Gammaproteobacteria</taxon>
        <taxon>Enterobacterales</taxon>
        <taxon>Enterobacteriaceae</taxon>
        <taxon>Cronobacter</taxon>
    </lineage>
</organism>
<dbReference type="PROSITE" id="PS00217">
    <property type="entry name" value="SUGAR_TRANSPORT_2"/>
    <property type="match status" value="1"/>
</dbReference>
<dbReference type="InterPro" id="IPR036259">
    <property type="entry name" value="MFS_trans_sf"/>
</dbReference>
<evidence type="ECO:0000256" key="5">
    <source>
        <dbReference type="ARBA" id="ARBA00022597"/>
    </source>
</evidence>
<sequence length="475" mass="51589">MMTTSTHSHTLNRQAFTVCFLAALAGLLFGLDMGVIAGALPFLARTFDLNSHQQEIVVSVMMFGAALGALCSGPMSSSLGRRRSLLLGATLFVVGSLGCAAAGNMPMLAIARFILGLAVGVASFTAPLYLSEIAPERIRGSMISLYQLMITIGILAAFISDTALSGGGHWRWMLGIITFPAVVLFIGVLTLPESPRWLMMKRRDALAASVLKRLRNSDKDAQHELNQIRESVKIKQRGWQLFRHNAHFRRSTGLGILLQFMQQFTGMTVIMYYAPKIFEIAGFATTRQQMWGTVIAGLTNVLATFIAIGLVDRWGRKPVLKLGFAVMAVCMGILGFMFYSGLHSAVGQYLAVLILLLFITGFAMSAGPLIWVLCSEIQPLAGRDFGVTCSTMANWIANMIIGASFLTLIDTIGSPNTFWLYGLLNVVCIVLTLLFVPETKNISLEDIERNLMNGAPLRLIGQPVASDAPRAATAR</sequence>
<feature type="transmembrane region" description="Helical" evidence="11">
    <location>
        <begin position="109"/>
        <end position="130"/>
    </location>
</feature>
<accession>C9XVI4</accession>
<gene>
    <name evidence="13" type="primary">galP</name>
    <name evidence="13" type="ordered locus">Ctu_06600</name>
</gene>
<dbReference type="EMBL" id="FN543093">
    <property type="protein sequence ID" value="CBA27904.1"/>
    <property type="molecule type" value="Genomic_DNA"/>
</dbReference>
<keyword evidence="4" id="KW-1003">Cell membrane</keyword>
<keyword evidence="5" id="KW-0762">Sugar transport</keyword>
<dbReference type="NCBIfam" id="TIGR00879">
    <property type="entry name" value="SP"/>
    <property type="match status" value="1"/>
</dbReference>
<dbReference type="AlphaFoldDB" id="C9XVI4"/>
<keyword evidence="3 10" id="KW-0813">Transport</keyword>
<evidence type="ECO:0000256" key="6">
    <source>
        <dbReference type="ARBA" id="ARBA00022692"/>
    </source>
</evidence>
<feature type="transmembrane region" description="Helical" evidence="11">
    <location>
        <begin position="290"/>
        <end position="310"/>
    </location>
</feature>
<keyword evidence="7" id="KW-0769">Symport</keyword>
<feature type="transmembrane region" description="Helical" evidence="11">
    <location>
        <begin position="253"/>
        <end position="274"/>
    </location>
</feature>
<evidence type="ECO:0000256" key="11">
    <source>
        <dbReference type="SAM" id="Phobius"/>
    </source>
</evidence>
<dbReference type="InterPro" id="IPR050814">
    <property type="entry name" value="Myo-inositol_Transporter"/>
</dbReference>
<dbReference type="Pfam" id="PF00083">
    <property type="entry name" value="Sugar_tr"/>
    <property type="match status" value="1"/>
</dbReference>
<feature type="transmembrane region" description="Helical" evidence="11">
    <location>
        <begin position="85"/>
        <end position="103"/>
    </location>
</feature>
<evidence type="ECO:0000256" key="10">
    <source>
        <dbReference type="RuleBase" id="RU003346"/>
    </source>
</evidence>
<protein>
    <submittedName>
        <fullName evidence="13">Galactose-proton symporter</fullName>
    </submittedName>
</protein>
<evidence type="ECO:0000256" key="8">
    <source>
        <dbReference type="ARBA" id="ARBA00022989"/>
    </source>
</evidence>
<feature type="transmembrane region" description="Helical" evidence="11">
    <location>
        <begin position="172"/>
        <end position="192"/>
    </location>
</feature>
<keyword evidence="9 11" id="KW-0472">Membrane</keyword>
<dbReference type="InterPro" id="IPR020846">
    <property type="entry name" value="MFS_dom"/>
</dbReference>
<evidence type="ECO:0000256" key="4">
    <source>
        <dbReference type="ARBA" id="ARBA00022475"/>
    </source>
</evidence>
<feature type="transmembrane region" description="Helical" evidence="11">
    <location>
        <begin position="142"/>
        <end position="160"/>
    </location>
</feature>
<dbReference type="KEGG" id="ctu:CTU_06600"/>
<feature type="transmembrane region" description="Helical" evidence="11">
    <location>
        <begin position="418"/>
        <end position="436"/>
    </location>
</feature>
<feature type="transmembrane region" description="Helical" evidence="11">
    <location>
        <begin position="56"/>
        <end position="73"/>
    </location>
</feature>
<dbReference type="InterPro" id="IPR003663">
    <property type="entry name" value="Sugar/inositol_transpt"/>
</dbReference>
<evidence type="ECO:0000313" key="13">
    <source>
        <dbReference type="EMBL" id="CBA27904.1"/>
    </source>
</evidence>
<name>C9XVI4_CROTZ</name>
<evidence type="ECO:0000256" key="2">
    <source>
        <dbReference type="ARBA" id="ARBA00010992"/>
    </source>
</evidence>
<dbReference type="SUPFAM" id="SSF103473">
    <property type="entry name" value="MFS general substrate transporter"/>
    <property type="match status" value="1"/>
</dbReference>
<dbReference type="GO" id="GO:0005886">
    <property type="term" value="C:plasma membrane"/>
    <property type="evidence" value="ECO:0007669"/>
    <property type="project" value="UniProtKB-SubCell"/>
</dbReference>
<evidence type="ECO:0000256" key="9">
    <source>
        <dbReference type="ARBA" id="ARBA00023136"/>
    </source>
</evidence>
<dbReference type="PRINTS" id="PR00171">
    <property type="entry name" value="SUGRTRNSPORT"/>
</dbReference>
<keyword evidence="6 11" id="KW-0812">Transmembrane</keyword>
<dbReference type="PROSITE" id="PS00216">
    <property type="entry name" value="SUGAR_TRANSPORT_1"/>
    <property type="match status" value="1"/>
</dbReference>
<dbReference type="Proteomes" id="UP000002069">
    <property type="component" value="Chromosome"/>
</dbReference>
<evidence type="ECO:0000256" key="7">
    <source>
        <dbReference type="ARBA" id="ARBA00022847"/>
    </source>
</evidence>
<comment type="similarity">
    <text evidence="2 10">Belongs to the major facilitator superfamily. Sugar transporter (TC 2.A.1.1) family.</text>
</comment>
<evidence type="ECO:0000256" key="3">
    <source>
        <dbReference type="ARBA" id="ARBA00022448"/>
    </source>
</evidence>
<comment type="subcellular location">
    <subcellularLocation>
        <location evidence="1">Cell membrane</location>
        <topology evidence="1">Multi-pass membrane protein</topology>
    </subcellularLocation>
</comment>
<dbReference type="PROSITE" id="PS50850">
    <property type="entry name" value="MFS"/>
    <property type="match status" value="1"/>
</dbReference>
<evidence type="ECO:0000313" key="14">
    <source>
        <dbReference type="Proteomes" id="UP000002069"/>
    </source>
</evidence>